<sequence>MYPQETVERALRLASQGVPDHENAYICGVSVSAIRKWRRGERRNPEHEDQRNKSTCPRCDSRELDAPRYAYLLGLYLGDGHIARTHRADVYRLEIACCDDWPGLMDMTEQAISAVMPGLKVGRRRSTGCTNVGAYSKHWPCVLPQHGPGKKHARKIEIVPWQQPIVNEHRAELVRGLIHSDGCRVTNRVRRPCKDGDRWYEYPRYFFTNASDDIRQIFTDSLDELGIAWKRSNARNISVARKDAVARLDGFVGPKY</sequence>
<organism evidence="2 3">
    <name type="scientific">Actinomadura craniellae</name>
    <dbReference type="NCBI Taxonomy" id="2231787"/>
    <lineage>
        <taxon>Bacteria</taxon>
        <taxon>Bacillati</taxon>
        <taxon>Actinomycetota</taxon>
        <taxon>Actinomycetes</taxon>
        <taxon>Streptosporangiales</taxon>
        <taxon>Thermomonosporaceae</taxon>
        <taxon>Actinomadura</taxon>
    </lineage>
</organism>
<dbReference type="Proteomes" id="UP000251891">
    <property type="component" value="Unassembled WGS sequence"/>
</dbReference>
<evidence type="ECO:0000313" key="2">
    <source>
        <dbReference type="EMBL" id="RAY16468.1"/>
    </source>
</evidence>
<proteinExistence type="predicted"/>
<name>A0A365HBT5_9ACTN</name>
<protein>
    <submittedName>
        <fullName evidence="2">Helix-turn-helix domain-containing protein</fullName>
    </submittedName>
</protein>
<dbReference type="OrthoDB" id="3366805at2"/>
<accession>A0A365HBT5</accession>
<evidence type="ECO:0000259" key="1">
    <source>
        <dbReference type="PROSITE" id="PS50819"/>
    </source>
</evidence>
<dbReference type="RefSeq" id="WP_111863807.1">
    <property type="nucleotide sequence ID" value="NZ_QLYX01000002.1"/>
</dbReference>
<dbReference type="AlphaFoldDB" id="A0A365HBT5"/>
<gene>
    <name evidence="2" type="ORF">DPM19_06275</name>
</gene>
<evidence type="ECO:0000313" key="3">
    <source>
        <dbReference type="Proteomes" id="UP000251891"/>
    </source>
</evidence>
<comment type="caution">
    <text evidence="2">The sequence shown here is derived from an EMBL/GenBank/DDBJ whole genome shotgun (WGS) entry which is preliminary data.</text>
</comment>
<dbReference type="PROSITE" id="PS50819">
    <property type="entry name" value="INTEIN_ENDONUCLEASE"/>
    <property type="match status" value="1"/>
</dbReference>
<reference evidence="2 3" key="1">
    <citation type="submission" date="2018-06" db="EMBL/GenBank/DDBJ databases">
        <title>Actinomadura craniellae sp. nov. isolated from marine sponge Craniella sp.</title>
        <authorList>
            <person name="Li L."/>
            <person name="Xu Q.H."/>
            <person name="Lin H.W."/>
            <person name="Lu Y.H."/>
        </authorList>
    </citation>
    <scope>NUCLEOTIDE SEQUENCE [LARGE SCALE GENOMIC DNA]</scope>
    <source>
        <strain evidence="2 3">LHW63021</strain>
    </source>
</reference>
<dbReference type="InterPro" id="IPR004042">
    <property type="entry name" value="Intein_endonuc_central"/>
</dbReference>
<dbReference type="EMBL" id="QLYX01000002">
    <property type="protein sequence ID" value="RAY16468.1"/>
    <property type="molecule type" value="Genomic_DNA"/>
</dbReference>
<dbReference type="Gene3D" id="3.10.28.10">
    <property type="entry name" value="Homing endonucleases"/>
    <property type="match status" value="1"/>
</dbReference>
<dbReference type="InterPro" id="IPR027434">
    <property type="entry name" value="Homing_endonucl"/>
</dbReference>
<feature type="domain" description="DOD-type homing endonuclease" evidence="1">
    <location>
        <begin position="72"/>
        <end position="227"/>
    </location>
</feature>
<keyword evidence="3" id="KW-1185">Reference proteome</keyword>
<dbReference type="GO" id="GO:0004519">
    <property type="term" value="F:endonuclease activity"/>
    <property type="evidence" value="ECO:0007669"/>
    <property type="project" value="InterPro"/>
</dbReference>